<keyword evidence="3 5" id="KW-1133">Transmembrane helix</keyword>
<dbReference type="EMBL" id="CP151502">
    <property type="protein sequence ID" value="WZN59805.1"/>
    <property type="molecule type" value="Genomic_DNA"/>
</dbReference>
<dbReference type="PROSITE" id="PS51503">
    <property type="entry name" value="HIG1"/>
    <property type="match status" value="1"/>
</dbReference>
<evidence type="ECO:0000256" key="5">
    <source>
        <dbReference type="SAM" id="Phobius"/>
    </source>
</evidence>
<dbReference type="PANTHER" id="PTHR28018">
    <property type="entry name" value="RESPIRATORY SUPERCOMPLEX FACTOR 2, MITOCHONDRIAL"/>
    <property type="match status" value="1"/>
</dbReference>
<dbReference type="InterPro" id="IPR040153">
    <property type="entry name" value="Rcf2"/>
</dbReference>
<evidence type="ECO:0000256" key="4">
    <source>
        <dbReference type="ARBA" id="ARBA00023136"/>
    </source>
</evidence>
<keyword evidence="8" id="KW-1185">Reference proteome</keyword>
<name>A0AAX4P133_9CHLO</name>
<keyword evidence="4 5" id="KW-0472">Membrane</keyword>
<dbReference type="GO" id="GO:0005739">
    <property type="term" value="C:mitochondrion"/>
    <property type="evidence" value="ECO:0007669"/>
    <property type="project" value="UniProtKB-SubCell"/>
</dbReference>
<feature type="transmembrane region" description="Helical" evidence="5">
    <location>
        <begin position="21"/>
        <end position="38"/>
    </location>
</feature>
<protein>
    <submittedName>
        <fullName evidence="7">HIG1 domain-containing protein</fullName>
    </submittedName>
</protein>
<accession>A0AAX4P133</accession>
<keyword evidence="2 5" id="KW-0812">Transmembrane</keyword>
<gene>
    <name evidence="7" type="ORF">HKI87_02g13330</name>
</gene>
<feature type="transmembrane region" description="Helical" evidence="5">
    <location>
        <begin position="53"/>
        <end position="72"/>
    </location>
</feature>
<dbReference type="Pfam" id="PF04588">
    <property type="entry name" value="HIG_1_N"/>
    <property type="match status" value="1"/>
</dbReference>
<dbReference type="AlphaFoldDB" id="A0AAX4P133"/>
<evidence type="ECO:0000256" key="1">
    <source>
        <dbReference type="ARBA" id="ARBA00004173"/>
    </source>
</evidence>
<dbReference type="PANTHER" id="PTHR28018:SF3">
    <property type="entry name" value="RESPIRATORY SUPERCOMPLEX FACTOR 2, MITOCHONDRIAL"/>
    <property type="match status" value="1"/>
</dbReference>
<organism evidence="7 8">
    <name type="scientific">Chloropicon roscoffensis</name>
    <dbReference type="NCBI Taxonomy" id="1461544"/>
    <lineage>
        <taxon>Eukaryota</taxon>
        <taxon>Viridiplantae</taxon>
        <taxon>Chlorophyta</taxon>
        <taxon>Chloropicophyceae</taxon>
        <taxon>Chloropicales</taxon>
        <taxon>Chloropicaceae</taxon>
        <taxon>Chloropicon</taxon>
    </lineage>
</organism>
<dbReference type="Proteomes" id="UP001472866">
    <property type="component" value="Chromosome 02"/>
</dbReference>
<evidence type="ECO:0000313" key="8">
    <source>
        <dbReference type="Proteomes" id="UP001472866"/>
    </source>
</evidence>
<sequence length="84" mass="9597">MIDSEKFHEWKVWVSQNKLTTIGSVWLGLMATNLAYQFTRPVPLQLKLIHSRVYSQFVTVAAVGCIGLAEALDPSMKRKKEQDF</sequence>
<evidence type="ECO:0000313" key="7">
    <source>
        <dbReference type="EMBL" id="WZN59805.1"/>
    </source>
</evidence>
<evidence type="ECO:0000256" key="2">
    <source>
        <dbReference type="ARBA" id="ARBA00022692"/>
    </source>
</evidence>
<evidence type="ECO:0000259" key="6">
    <source>
        <dbReference type="PROSITE" id="PS51503"/>
    </source>
</evidence>
<dbReference type="GO" id="GO:0033617">
    <property type="term" value="P:mitochondrial respiratory chain complex IV assembly"/>
    <property type="evidence" value="ECO:0007669"/>
    <property type="project" value="TreeGrafter"/>
</dbReference>
<evidence type="ECO:0000256" key="3">
    <source>
        <dbReference type="ARBA" id="ARBA00022989"/>
    </source>
</evidence>
<feature type="domain" description="HIG1" evidence="6">
    <location>
        <begin position="1"/>
        <end position="81"/>
    </location>
</feature>
<proteinExistence type="predicted"/>
<comment type="subcellular location">
    <subcellularLocation>
        <location evidence="1">Mitochondrion</location>
    </subcellularLocation>
</comment>
<dbReference type="InterPro" id="IPR007667">
    <property type="entry name" value="Hypoxia_induced_domain"/>
</dbReference>
<reference evidence="7 8" key="1">
    <citation type="submission" date="2024-03" db="EMBL/GenBank/DDBJ databases">
        <title>Complete genome sequence of the green alga Chloropicon roscoffensis RCC1871.</title>
        <authorList>
            <person name="Lemieux C."/>
            <person name="Pombert J.-F."/>
            <person name="Otis C."/>
            <person name="Turmel M."/>
        </authorList>
    </citation>
    <scope>NUCLEOTIDE SEQUENCE [LARGE SCALE GENOMIC DNA]</scope>
    <source>
        <strain evidence="7 8">RCC1871</strain>
    </source>
</reference>